<proteinExistence type="inferred from homology"/>
<evidence type="ECO:0000256" key="2">
    <source>
        <dbReference type="ARBA" id="ARBA00022692"/>
    </source>
</evidence>
<evidence type="ECO:0000256" key="7">
    <source>
        <dbReference type="HAMAP-Rule" id="MF_02065"/>
    </source>
</evidence>
<keyword evidence="1 7" id="KW-1003">Cell membrane</keyword>
<protein>
    <recommendedName>
        <fullName evidence="7">Endolytic murein transglycosylase</fullName>
        <ecNumber evidence="7">4.2.2.29</ecNumber>
    </recommendedName>
    <alternativeName>
        <fullName evidence="7">Peptidoglycan lytic transglycosylase</fullName>
    </alternativeName>
    <alternativeName>
        <fullName evidence="7">Peptidoglycan polymerization terminase</fullName>
    </alternativeName>
</protein>
<dbReference type="PANTHER" id="PTHR30518:SF2">
    <property type="entry name" value="ENDOLYTIC MUREIN TRANSGLYCOSYLASE"/>
    <property type="match status" value="1"/>
</dbReference>
<dbReference type="OrthoDB" id="9814591at2"/>
<dbReference type="Pfam" id="PF02618">
    <property type="entry name" value="YceG"/>
    <property type="match status" value="1"/>
</dbReference>
<keyword evidence="2 7" id="KW-0812">Transmembrane</keyword>
<dbReference type="GO" id="GO:0071555">
    <property type="term" value="P:cell wall organization"/>
    <property type="evidence" value="ECO:0007669"/>
    <property type="project" value="UniProtKB-KW"/>
</dbReference>
<comment type="function">
    <text evidence="7">Functions as a peptidoglycan terminase that cleaves nascent peptidoglycan strands endolytically to terminate their elongation.</text>
</comment>
<comment type="catalytic activity">
    <reaction evidence="7">
        <text>a peptidoglycan chain = a peptidoglycan chain with N-acetyl-1,6-anhydromuramyl-[peptide] at the reducing end + a peptidoglycan chain with N-acetylglucosamine at the non-reducing end.</text>
        <dbReference type="EC" id="4.2.2.29"/>
    </reaction>
</comment>
<evidence type="ECO:0000256" key="3">
    <source>
        <dbReference type="ARBA" id="ARBA00022989"/>
    </source>
</evidence>
<evidence type="ECO:0000256" key="5">
    <source>
        <dbReference type="ARBA" id="ARBA00023239"/>
    </source>
</evidence>
<dbReference type="CDD" id="cd08010">
    <property type="entry name" value="MltG_like"/>
    <property type="match status" value="1"/>
</dbReference>
<evidence type="ECO:0000313" key="9">
    <source>
        <dbReference type="Proteomes" id="UP000324536"/>
    </source>
</evidence>
<dbReference type="GO" id="GO:0009252">
    <property type="term" value="P:peptidoglycan biosynthetic process"/>
    <property type="evidence" value="ECO:0007669"/>
    <property type="project" value="UniProtKB-UniRule"/>
</dbReference>
<dbReference type="HAMAP" id="MF_02065">
    <property type="entry name" value="MltG"/>
    <property type="match status" value="1"/>
</dbReference>
<dbReference type="InterPro" id="IPR003770">
    <property type="entry name" value="MLTG-like"/>
</dbReference>
<name>A0A5C1YQV2_9PROT</name>
<keyword evidence="7" id="KW-0997">Cell inner membrane</keyword>
<accession>A0A5C1YQV2</accession>
<dbReference type="EMBL" id="CP043506">
    <property type="protein sequence ID" value="QEO18724.1"/>
    <property type="molecule type" value="Genomic_DNA"/>
</dbReference>
<evidence type="ECO:0000256" key="4">
    <source>
        <dbReference type="ARBA" id="ARBA00023136"/>
    </source>
</evidence>
<keyword evidence="3 7" id="KW-1133">Transmembrane helix</keyword>
<evidence type="ECO:0000256" key="6">
    <source>
        <dbReference type="ARBA" id="ARBA00023316"/>
    </source>
</evidence>
<reference evidence="8 9" key="1">
    <citation type="submission" date="2019-09" db="EMBL/GenBank/DDBJ databases">
        <title>Genome sequencing of strain KACC 21233.</title>
        <authorList>
            <person name="Heo J."/>
            <person name="Kim S.-J."/>
            <person name="Kim J.-S."/>
            <person name="Hong S.-B."/>
            <person name="Kwon S.-W."/>
        </authorList>
    </citation>
    <scope>NUCLEOTIDE SEQUENCE [LARGE SCALE GENOMIC DNA]</scope>
    <source>
        <strain evidence="8 9">KACC 21233</strain>
    </source>
</reference>
<dbReference type="NCBIfam" id="TIGR00247">
    <property type="entry name" value="endolytic transglycosylase MltG"/>
    <property type="match status" value="1"/>
</dbReference>
<gene>
    <name evidence="7 8" type="primary">mltG</name>
    <name evidence="8" type="ORF">FLP30_11985</name>
</gene>
<sequence>MVFKGVLGGVAALGVSATCLGLLAWHDYTRLGPLPQDTDIVVPHGGYTSTLASLQSAKALPDDWWTEYLFQVAVTLTRKDGQLHAAELRFPAQASMQQILWVLRHGKPVMHKLTIPEGLSAHQIQALVDHAPFLTGPTPLPTEGQVLPQTYSYQRNTQRAALLDRMQADMASTLDTIWKNRDSTEGLTDPQSLLVLASLIEKETANPAERPLVARVFLNRLNKGMKLQTDPTVIYALTHGENTLDRPLSHADLQTPSAYNTYFTQGLPPGPICAPGVSSLTAAAHPATSDALFFVADGMGGHHFSATLAEHNHNVTLLRKKQQQPQ</sequence>
<dbReference type="AlphaFoldDB" id="A0A5C1YQV2"/>
<keyword evidence="6 7" id="KW-0961">Cell wall biogenesis/degradation</keyword>
<feature type="site" description="Important for catalytic activity" evidence="7">
    <location>
        <position position="203"/>
    </location>
</feature>
<keyword evidence="5 7" id="KW-0456">Lyase</keyword>
<comment type="similarity">
    <text evidence="7">Belongs to the transglycosylase MltG family.</text>
</comment>
<keyword evidence="9" id="KW-1185">Reference proteome</keyword>
<evidence type="ECO:0000313" key="8">
    <source>
        <dbReference type="EMBL" id="QEO18724.1"/>
    </source>
</evidence>
<dbReference type="Proteomes" id="UP000324536">
    <property type="component" value="Chromosome"/>
</dbReference>
<dbReference type="KEGG" id="acek:FLP30_11985"/>
<keyword evidence="4 7" id="KW-0472">Membrane</keyword>
<dbReference type="Gene3D" id="3.30.160.60">
    <property type="entry name" value="Classic Zinc Finger"/>
    <property type="match status" value="1"/>
</dbReference>
<dbReference type="EC" id="4.2.2.29" evidence="7"/>
<dbReference type="GO" id="GO:0005886">
    <property type="term" value="C:plasma membrane"/>
    <property type="evidence" value="ECO:0007669"/>
    <property type="project" value="UniProtKB-UniRule"/>
</dbReference>
<evidence type="ECO:0000256" key="1">
    <source>
        <dbReference type="ARBA" id="ARBA00022475"/>
    </source>
</evidence>
<organism evidence="8 9">
    <name type="scientific">Acetobacter vaccinii</name>
    <dbReference type="NCBI Taxonomy" id="2592655"/>
    <lineage>
        <taxon>Bacteria</taxon>
        <taxon>Pseudomonadati</taxon>
        <taxon>Pseudomonadota</taxon>
        <taxon>Alphaproteobacteria</taxon>
        <taxon>Acetobacterales</taxon>
        <taxon>Acetobacteraceae</taxon>
        <taxon>Acetobacter</taxon>
    </lineage>
</organism>
<dbReference type="GO" id="GO:0008932">
    <property type="term" value="F:lytic endotransglycosylase activity"/>
    <property type="evidence" value="ECO:0007669"/>
    <property type="project" value="UniProtKB-UniRule"/>
</dbReference>
<dbReference type="PANTHER" id="PTHR30518">
    <property type="entry name" value="ENDOLYTIC MUREIN TRANSGLYCOSYLASE"/>
    <property type="match status" value="1"/>
</dbReference>